<dbReference type="OrthoDB" id="410267at2759"/>
<dbReference type="Proteomes" id="UP000789342">
    <property type="component" value="Unassembled WGS sequence"/>
</dbReference>
<name>A0A9N9NPD8_9GLOM</name>
<evidence type="ECO:0000256" key="3">
    <source>
        <dbReference type="ARBA" id="ARBA00022989"/>
    </source>
</evidence>
<gene>
    <name evidence="6" type="ORF">AMORRO_LOCUS15689</name>
</gene>
<accession>A0A9N9NPD8</accession>
<dbReference type="PANTHER" id="PTHR21576">
    <property type="entry name" value="UNCHARACTERIZED NODULIN-LIKE PROTEIN"/>
    <property type="match status" value="1"/>
</dbReference>
<dbReference type="Gene3D" id="1.20.1250.20">
    <property type="entry name" value="MFS general substrate transporter like domains"/>
    <property type="match status" value="1"/>
</dbReference>
<evidence type="ECO:0000256" key="1">
    <source>
        <dbReference type="ARBA" id="ARBA00004141"/>
    </source>
</evidence>
<feature type="transmembrane region" description="Helical" evidence="5">
    <location>
        <begin position="31"/>
        <end position="51"/>
    </location>
</feature>
<evidence type="ECO:0000313" key="7">
    <source>
        <dbReference type="Proteomes" id="UP000789342"/>
    </source>
</evidence>
<evidence type="ECO:0000256" key="2">
    <source>
        <dbReference type="ARBA" id="ARBA00022692"/>
    </source>
</evidence>
<dbReference type="GO" id="GO:0000329">
    <property type="term" value="C:fungal-type vacuole membrane"/>
    <property type="evidence" value="ECO:0007669"/>
    <property type="project" value="TreeGrafter"/>
</dbReference>
<dbReference type="PANTHER" id="PTHR21576:SF158">
    <property type="entry name" value="RIBOSOMAL RNA-PROCESSING PROTEIN 12-LIKE CONSERVED DOMAIN-CONTAINING PROTEIN"/>
    <property type="match status" value="1"/>
</dbReference>
<keyword evidence="7" id="KW-1185">Reference proteome</keyword>
<comment type="caution">
    <text evidence="6">The sequence shown here is derived from an EMBL/GenBank/DDBJ whole genome shotgun (WGS) entry which is preliminary data.</text>
</comment>
<organism evidence="6 7">
    <name type="scientific">Acaulospora morrowiae</name>
    <dbReference type="NCBI Taxonomy" id="94023"/>
    <lineage>
        <taxon>Eukaryota</taxon>
        <taxon>Fungi</taxon>
        <taxon>Fungi incertae sedis</taxon>
        <taxon>Mucoromycota</taxon>
        <taxon>Glomeromycotina</taxon>
        <taxon>Glomeromycetes</taxon>
        <taxon>Diversisporales</taxon>
        <taxon>Acaulosporaceae</taxon>
        <taxon>Acaulospora</taxon>
    </lineage>
</organism>
<feature type="non-terminal residue" evidence="6">
    <location>
        <position position="168"/>
    </location>
</feature>
<dbReference type="SUPFAM" id="SSF103473">
    <property type="entry name" value="MFS general substrate transporter"/>
    <property type="match status" value="1"/>
</dbReference>
<comment type="subcellular location">
    <subcellularLocation>
        <location evidence="1">Membrane</location>
        <topology evidence="1">Multi-pass membrane protein</topology>
    </subcellularLocation>
</comment>
<evidence type="ECO:0000313" key="6">
    <source>
        <dbReference type="EMBL" id="CAG8757375.1"/>
    </source>
</evidence>
<evidence type="ECO:0000256" key="4">
    <source>
        <dbReference type="ARBA" id="ARBA00023136"/>
    </source>
</evidence>
<protein>
    <submittedName>
        <fullName evidence="6">11562_t:CDS:1</fullName>
    </submittedName>
</protein>
<dbReference type="EMBL" id="CAJVPV010038854">
    <property type="protein sequence ID" value="CAG8757375.1"/>
    <property type="molecule type" value="Genomic_DNA"/>
</dbReference>
<dbReference type="AlphaFoldDB" id="A0A9N9NPD8"/>
<evidence type="ECO:0000256" key="5">
    <source>
        <dbReference type="SAM" id="Phobius"/>
    </source>
</evidence>
<keyword evidence="3 5" id="KW-1133">Transmembrane helix</keyword>
<reference evidence="6" key="1">
    <citation type="submission" date="2021-06" db="EMBL/GenBank/DDBJ databases">
        <authorList>
            <person name="Kallberg Y."/>
            <person name="Tangrot J."/>
            <person name="Rosling A."/>
        </authorList>
    </citation>
    <scope>NUCLEOTIDE SEQUENCE</scope>
    <source>
        <strain evidence="6">CL551</strain>
    </source>
</reference>
<sequence>ALNGLGCGVMFGIAPTITSEWFGVRRFGSNWGFMSYAPAIGGQLFNLLFGLNYDYRNRNSKCLGFSCYNGAFYASSVGNAISVCMTLGLLMWRIKKDTIRWQWIRETEAIRQDQEDTVIIGSVSNGEIVGVNSAHIVSEGDIENDEGEVVVHNQNGFLSSEIRDDNLL</sequence>
<keyword evidence="4 5" id="KW-0472">Membrane</keyword>
<dbReference type="InterPro" id="IPR036259">
    <property type="entry name" value="MFS_trans_sf"/>
</dbReference>
<proteinExistence type="predicted"/>
<keyword evidence="2 5" id="KW-0812">Transmembrane</keyword>
<feature type="transmembrane region" description="Helical" evidence="5">
    <location>
        <begin position="71"/>
        <end position="92"/>
    </location>
</feature>